<dbReference type="EMBL" id="BAAACZ010000009">
    <property type="protein sequence ID" value="GAA0456673.1"/>
    <property type="molecule type" value="Genomic_DNA"/>
</dbReference>
<proteinExistence type="predicted"/>
<accession>A0ABN0ZRN6</accession>
<evidence type="ECO:0000313" key="1">
    <source>
        <dbReference type="EMBL" id="GAA0456673.1"/>
    </source>
</evidence>
<dbReference type="RefSeq" id="WP_343782136.1">
    <property type="nucleotide sequence ID" value="NZ_BAAACZ010000009.1"/>
</dbReference>
<name>A0ABN0ZRN6_9BACI</name>
<organism evidence="1 2">
    <name type="scientific">Alkalibacillus silvisoli</name>
    <dbReference type="NCBI Taxonomy" id="392823"/>
    <lineage>
        <taxon>Bacteria</taxon>
        <taxon>Bacillati</taxon>
        <taxon>Bacillota</taxon>
        <taxon>Bacilli</taxon>
        <taxon>Bacillales</taxon>
        <taxon>Bacillaceae</taxon>
        <taxon>Alkalibacillus</taxon>
    </lineage>
</organism>
<sequence length="123" mass="14148">MYGPYNHTPTQVPHFIYTPFLNNEREQFPEVDPSKFKESAEAFSHLMSDGSHILDELSESDELAFEVMEAAQVNDIKRVENLLKQTGVESDFEVEYTPSGLTLRMKTRANDAECCVLTMLLRW</sequence>
<reference evidence="1 2" key="1">
    <citation type="journal article" date="2019" name="Int. J. Syst. Evol. Microbiol.">
        <title>The Global Catalogue of Microorganisms (GCM) 10K type strain sequencing project: providing services to taxonomists for standard genome sequencing and annotation.</title>
        <authorList>
            <consortium name="The Broad Institute Genomics Platform"/>
            <consortium name="The Broad Institute Genome Sequencing Center for Infectious Disease"/>
            <person name="Wu L."/>
            <person name="Ma J."/>
        </authorList>
    </citation>
    <scope>NUCLEOTIDE SEQUENCE [LARGE SCALE GENOMIC DNA]</scope>
    <source>
        <strain evidence="1 2">JCM 14193</strain>
    </source>
</reference>
<keyword evidence="2" id="KW-1185">Reference proteome</keyword>
<gene>
    <name evidence="1" type="ORF">GCM10008935_09470</name>
</gene>
<dbReference type="Proteomes" id="UP001500740">
    <property type="component" value="Unassembled WGS sequence"/>
</dbReference>
<dbReference type="Pfam" id="PF26344">
    <property type="entry name" value="YuzC"/>
    <property type="match status" value="1"/>
</dbReference>
<comment type="caution">
    <text evidence="1">The sequence shown here is derived from an EMBL/GenBank/DDBJ whole genome shotgun (WGS) entry which is preliminary data.</text>
</comment>
<evidence type="ECO:0000313" key="2">
    <source>
        <dbReference type="Proteomes" id="UP001500740"/>
    </source>
</evidence>
<dbReference type="InterPro" id="IPR058870">
    <property type="entry name" value="YuzC"/>
</dbReference>
<protein>
    <submittedName>
        <fullName evidence="1">Uncharacterized protein</fullName>
    </submittedName>
</protein>